<dbReference type="EMBL" id="QZFV01000070">
    <property type="protein sequence ID" value="RJQ87046.1"/>
    <property type="molecule type" value="Genomic_DNA"/>
</dbReference>
<dbReference type="InterPro" id="IPR005467">
    <property type="entry name" value="His_kinase_dom"/>
</dbReference>
<dbReference type="Proteomes" id="UP000285112">
    <property type="component" value="Unassembled WGS sequence"/>
</dbReference>
<evidence type="ECO:0000256" key="5">
    <source>
        <dbReference type="SAM" id="Phobius"/>
    </source>
</evidence>
<dbReference type="InterPro" id="IPR050482">
    <property type="entry name" value="Sensor_HK_TwoCompSys"/>
</dbReference>
<keyword evidence="5" id="KW-1133">Transmembrane helix</keyword>
<evidence type="ECO:0000256" key="2">
    <source>
        <dbReference type="ARBA" id="ARBA00022777"/>
    </source>
</evidence>
<keyword evidence="2 7" id="KW-0418">Kinase</keyword>
<gene>
    <name evidence="7" type="ORF">D5S19_10380</name>
</gene>
<evidence type="ECO:0000256" key="3">
    <source>
        <dbReference type="ARBA" id="ARBA00023012"/>
    </source>
</evidence>
<dbReference type="PANTHER" id="PTHR24421:SF62">
    <property type="entry name" value="SENSORY TRANSDUCTION HISTIDINE KINASE"/>
    <property type="match status" value="1"/>
</dbReference>
<dbReference type="PIRSF" id="PIRSF037434">
    <property type="entry name" value="STHK_ChrS"/>
    <property type="match status" value="1"/>
</dbReference>
<evidence type="ECO:0000313" key="7">
    <source>
        <dbReference type="EMBL" id="RJQ87046.1"/>
    </source>
</evidence>
<dbReference type="GO" id="GO:0016020">
    <property type="term" value="C:membrane"/>
    <property type="evidence" value="ECO:0007669"/>
    <property type="project" value="InterPro"/>
</dbReference>
<feature type="transmembrane region" description="Helical" evidence="5">
    <location>
        <begin position="18"/>
        <end position="37"/>
    </location>
</feature>
<dbReference type="Gene3D" id="1.20.5.1930">
    <property type="match status" value="1"/>
</dbReference>
<dbReference type="OrthoDB" id="144293at2"/>
<keyword evidence="1" id="KW-0808">Transferase</keyword>
<comment type="caution">
    <text evidence="7">The sequence shown here is derived from an EMBL/GenBank/DDBJ whole genome shotgun (WGS) entry which is preliminary data.</text>
</comment>
<keyword evidence="3" id="KW-0902">Two-component regulatory system</keyword>
<keyword evidence="4" id="KW-0175">Coiled coil</keyword>
<dbReference type="Gene3D" id="3.30.565.10">
    <property type="entry name" value="Histidine kinase-like ATPase, C-terminal domain"/>
    <property type="match status" value="1"/>
</dbReference>
<dbReference type="Pfam" id="PF07730">
    <property type="entry name" value="HisKA_3"/>
    <property type="match status" value="1"/>
</dbReference>
<sequence>MDERSTVNRTDDAWGQSYWAWEVLFAVACVATAFLVFFSDSGPVAKAIADGLIGLMAVGYLVLGRRIVHGEGNGAARVLASAALVLCTAIAILADTTASFVLFFTIPLLFMVLERRPAVVSTTALILWESASAVLNGGWHNPSLRILLPMTAILVVFSILAGKFTSDVVRESNARARLILELEESQAEVERLSREAGTAVERERLAREIHDTLAQGFTSIVALTQAIESEVDTDPEAARKHLALAGHTARENLAEARAMVAALTPSALATGSLPDAVRRQAKRLSDETGIVVGCEVDDELPPLRTAVEVVLLRATQEALANVRKHANASTVRLRLSAVDGSVRLQVTDNGRGFSPQATTSGFGLRGMRSRAEQVGGKLTVRPGEGGGTELELEVPA</sequence>
<dbReference type="PANTHER" id="PTHR24421">
    <property type="entry name" value="NITRATE/NITRITE SENSOR PROTEIN NARX-RELATED"/>
    <property type="match status" value="1"/>
</dbReference>
<dbReference type="InterPro" id="IPR036890">
    <property type="entry name" value="HATPase_C_sf"/>
</dbReference>
<dbReference type="InterPro" id="IPR003594">
    <property type="entry name" value="HATPase_dom"/>
</dbReference>
<reference evidence="7 8" key="1">
    <citation type="submission" date="2018-09" db="EMBL/GenBank/DDBJ databases">
        <title>YIM PH 21725 draft genome.</title>
        <authorList>
            <person name="Miao C."/>
        </authorList>
    </citation>
    <scope>NUCLEOTIDE SEQUENCE [LARGE SCALE GENOMIC DNA]</scope>
    <source>
        <strain evidence="8">YIM PH21725</strain>
    </source>
</reference>
<feature type="coiled-coil region" evidence="4">
    <location>
        <begin position="175"/>
        <end position="202"/>
    </location>
</feature>
<feature type="transmembrane region" description="Helical" evidence="5">
    <location>
        <begin position="44"/>
        <end position="63"/>
    </location>
</feature>
<evidence type="ECO:0000256" key="4">
    <source>
        <dbReference type="SAM" id="Coils"/>
    </source>
</evidence>
<keyword evidence="8" id="KW-1185">Reference proteome</keyword>
<name>A0A419I6K3_9PSEU</name>
<proteinExistence type="predicted"/>
<dbReference type="AlphaFoldDB" id="A0A419I6K3"/>
<dbReference type="GO" id="GO:0046983">
    <property type="term" value="F:protein dimerization activity"/>
    <property type="evidence" value="ECO:0007669"/>
    <property type="project" value="InterPro"/>
</dbReference>
<evidence type="ECO:0000259" key="6">
    <source>
        <dbReference type="PROSITE" id="PS50109"/>
    </source>
</evidence>
<feature type="domain" description="Histidine kinase" evidence="6">
    <location>
        <begin position="208"/>
        <end position="396"/>
    </location>
</feature>
<dbReference type="InterPro" id="IPR011712">
    <property type="entry name" value="Sig_transdc_His_kin_sub3_dim/P"/>
</dbReference>
<evidence type="ECO:0000313" key="8">
    <source>
        <dbReference type="Proteomes" id="UP000285112"/>
    </source>
</evidence>
<evidence type="ECO:0000256" key="1">
    <source>
        <dbReference type="ARBA" id="ARBA00022679"/>
    </source>
</evidence>
<dbReference type="Pfam" id="PF02518">
    <property type="entry name" value="HATPase_c"/>
    <property type="match status" value="1"/>
</dbReference>
<keyword evidence="5" id="KW-0472">Membrane</keyword>
<dbReference type="SMART" id="SM00387">
    <property type="entry name" value="HATPase_c"/>
    <property type="match status" value="1"/>
</dbReference>
<dbReference type="PROSITE" id="PS50109">
    <property type="entry name" value="HIS_KIN"/>
    <property type="match status" value="1"/>
</dbReference>
<dbReference type="RefSeq" id="WP_120023135.1">
    <property type="nucleotide sequence ID" value="NZ_QZFV01000070.1"/>
</dbReference>
<accession>A0A419I6K3</accession>
<keyword evidence="5" id="KW-0812">Transmembrane</keyword>
<dbReference type="SUPFAM" id="SSF55874">
    <property type="entry name" value="ATPase domain of HSP90 chaperone/DNA topoisomerase II/histidine kinase"/>
    <property type="match status" value="1"/>
</dbReference>
<protein>
    <submittedName>
        <fullName evidence="7">Sensor histidine kinase</fullName>
    </submittedName>
</protein>
<feature type="transmembrane region" description="Helical" evidence="5">
    <location>
        <begin position="83"/>
        <end position="106"/>
    </location>
</feature>
<dbReference type="CDD" id="cd16917">
    <property type="entry name" value="HATPase_UhpB-NarQ-NarX-like"/>
    <property type="match status" value="1"/>
</dbReference>
<dbReference type="GO" id="GO:0000155">
    <property type="term" value="F:phosphorelay sensor kinase activity"/>
    <property type="evidence" value="ECO:0007669"/>
    <property type="project" value="InterPro"/>
</dbReference>
<organism evidence="7 8">
    <name type="scientific">Amycolatopsis panacis</name>
    <dbReference type="NCBI Taxonomy" id="2340917"/>
    <lineage>
        <taxon>Bacteria</taxon>
        <taxon>Bacillati</taxon>
        <taxon>Actinomycetota</taxon>
        <taxon>Actinomycetes</taxon>
        <taxon>Pseudonocardiales</taxon>
        <taxon>Pseudonocardiaceae</taxon>
        <taxon>Amycolatopsis</taxon>
    </lineage>
</organism>
<dbReference type="InterPro" id="IPR017205">
    <property type="entry name" value="Sig_transdc_His_kinase_ChrS"/>
</dbReference>